<evidence type="ECO:0000256" key="8">
    <source>
        <dbReference type="ARBA" id="ARBA00047380"/>
    </source>
</evidence>
<dbReference type="PANTHER" id="PTHR11659">
    <property type="entry name" value="GLUTAMYL-TRNA GLN AMIDOTRANSFERASE SUBUNIT B MITOCHONDRIAL AND PROKARYOTIC PET112-RELATED"/>
    <property type="match status" value="1"/>
</dbReference>
<evidence type="ECO:0000313" key="12">
    <source>
        <dbReference type="EMBL" id="KKP59605.1"/>
    </source>
</evidence>
<dbReference type="GO" id="GO:0006412">
    <property type="term" value="P:translation"/>
    <property type="evidence" value="ECO:0007669"/>
    <property type="project" value="UniProtKB-UniRule"/>
</dbReference>
<dbReference type="SUPFAM" id="SSF89095">
    <property type="entry name" value="GatB/YqeY motif"/>
    <property type="match status" value="1"/>
</dbReference>
<evidence type="ECO:0000256" key="3">
    <source>
        <dbReference type="ARBA" id="ARBA00022598"/>
    </source>
</evidence>
<evidence type="ECO:0000256" key="10">
    <source>
        <dbReference type="HAMAP-Rule" id="MF_00121"/>
    </source>
</evidence>
<dbReference type="InterPro" id="IPR017958">
    <property type="entry name" value="Gln-tRNA_amidoTrfase_suB_CS"/>
</dbReference>
<dbReference type="NCBIfam" id="NF004012">
    <property type="entry name" value="PRK05477.1-2"/>
    <property type="match status" value="1"/>
</dbReference>
<dbReference type="AlphaFoldDB" id="A0A0G0D8M0"/>
<feature type="domain" description="Asn/Gln amidotransferase" evidence="11">
    <location>
        <begin position="358"/>
        <end position="515"/>
    </location>
</feature>
<dbReference type="EC" id="6.3.5.-" evidence="10"/>
<keyword evidence="6 10" id="KW-0648">Protein biosynthesis</keyword>
<dbReference type="InterPro" id="IPR006075">
    <property type="entry name" value="Asn/Gln-tRNA_Trfase_suB/E_cat"/>
</dbReference>
<dbReference type="NCBIfam" id="TIGR00133">
    <property type="entry name" value="gatB"/>
    <property type="match status" value="1"/>
</dbReference>
<comment type="similarity">
    <text evidence="1 10">Belongs to the GatB/GatE family. GatB subfamily.</text>
</comment>
<protein>
    <recommendedName>
        <fullName evidence="10">Aspartyl/glutamyl-tRNA(Asn/Gln) amidotransferase subunit B</fullName>
        <shortName evidence="10">Asp/Glu-ADT subunit B</shortName>
        <ecNumber evidence="10">6.3.5.-</ecNumber>
    </recommendedName>
</protein>
<accession>A0A0G0D8M0</accession>
<evidence type="ECO:0000256" key="6">
    <source>
        <dbReference type="ARBA" id="ARBA00022917"/>
    </source>
</evidence>
<dbReference type="Gene3D" id="1.10.10.410">
    <property type="match status" value="1"/>
</dbReference>
<comment type="catalytic activity">
    <reaction evidence="8 10">
        <text>L-aspartyl-tRNA(Asn) + L-glutamine + ATP + H2O = L-asparaginyl-tRNA(Asn) + L-glutamate + ADP + phosphate + 2 H(+)</text>
        <dbReference type="Rhea" id="RHEA:14513"/>
        <dbReference type="Rhea" id="RHEA-COMP:9674"/>
        <dbReference type="Rhea" id="RHEA-COMP:9677"/>
        <dbReference type="ChEBI" id="CHEBI:15377"/>
        <dbReference type="ChEBI" id="CHEBI:15378"/>
        <dbReference type="ChEBI" id="CHEBI:29985"/>
        <dbReference type="ChEBI" id="CHEBI:30616"/>
        <dbReference type="ChEBI" id="CHEBI:43474"/>
        <dbReference type="ChEBI" id="CHEBI:58359"/>
        <dbReference type="ChEBI" id="CHEBI:78515"/>
        <dbReference type="ChEBI" id="CHEBI:78516"/>
        <dbReference type="ChEBI" id="CHEBI:456216"/>
    </reaction>
</comment>
<dbReference type="Pfam" id="PF02934">
    <property type="entry name" value="GatB_N"/>
    <property type="match status" value="1"/>
</dbReference>
<gene>
    <name evidence="10" type="primary">gatB</name>
    <name evidence="12" type="ORF">UR53_C0001G0105</name>
</gene>
<evidence type="ECO:0000256" key="5">
    <source>
        <dbReference type="ARBA" id="ARBA00022840"/>
    </source>
</evidence>
<dbReference type="Proteomes" id="UP000034927">
    <property type="component" value="Unassembled WGS sequence"/>
</dbReference>
<name>A0A0G0D8M0_9BACT</name>
<dbReference type="SUPFAM" id="SSF55931">
    <property type="entry name" value="Glutamine synthetase/guanido kinase"/>
    <property type="match status" value="1"/>
</dbReference>
<dbReference type="InterPro" id="IPR018027">
    <property type="entry name" value="Asn/Gln_amidotransferase"/>
</dbReference>
<dbReference type="EMBL" id="LBPO01000001">
    <property type="protein sequence ID" value="KKP59605.1"/>
    <property type="molecule type" value="Genomic_DNA"/>
</dbReference>
<dbReference type="GO" id="GO:0005524">
    <property type="term" value="F:ATP binding"/>
    <property type="evidence" value="ECO:0007669"/>
    <property type="project" value="UniProtKB-KW"/>
</dbReference>
<keyword evidence="5 10" id="KW-0067">ATP-binding</keyword>
<dbReference type="NCBIfam" id="NF004014">
    <property type="entry name" value="PRK05477.1-4"/>
    <property type="match status" value="1"/>
</dbReference>
<comment type="caution">
    <text evidence="12">The sequence shown here is derived from an EMBL/GenBank/DDBJ whole genome shotgun (WGS) entry which is preliminary data.</text>
</comment>
<sequence length="517" mass="58044">MPNLIPIIGLEIHVELKTKSKMFCSCKNDPDHDAPNTNICEICLAHPGTLPVPNKTAIEWTVKIAQALGCKINTESKFDRKHYFYPDLPKGYQISQYDQPVGEHGKIELDFLPGKNHRDNTTIGITRVHLEEDTAKLTHGTKNETLVDFNRAGVPLVEIVSDPDIESGTEAKAYCQELQAIFRSLGVSDADMEKGQMRCEANISLQEAGQFVIEDCIVKPAKNYTLNPKVEVKNINSFRAVEKAIDFEIARQTKMLENGETWIQQTRGWDNDKNETVLQREKETSADYRYFPEPDIPPFNPSQIAGEINLPELPAAKRKRFHTEYGFSYADAGLLSNDKNWGDFAESTISEMYDWLHNLPETKANAEDTIATQKTQLAKLAGGWITSKLMGAMSERKIDIKILKIKPENFAELIALIFTNRVNSTNAQKILIEMLDSGVDMDPTHIMEEKGYGQMADEDALGKIVDEVIKNNPNQVTQFKAGKEPLLQFLKGMVMKATEGSADPGVAEKLLREKLKN</sequence>
<dbReference type="InterPro" id="IPR003789">
    <property type="entry name" value="Asn/Gln_tRNA_amidoTrase-B-like"/>
</dbReference>
<dbReference type="InterPro" id="IPR004413">
    <property type="entry name" value="GatB"/>
</dbReference>
<dbReference type="GO" id="GO:0050566">
    <property type="term" value="F:asparaginyl-tRNA synthase (glutamine-hydrolyzing) activity"/>
    <property type="evidence" value="ECO:0007669"/>
    <property type="project" value="RHEA"/>
</dbReference>
<evidence type="ECO:0000256" key="7">
    <source>
        <dbReference type="ARBA" id="ARBA00024799"/>
    </source>
</evidence>
<evidence type="ECO:0000256" key="9">
    <source>
        <dbReference type="ARBA" id="ARBA00047913"/>
    </source>
</evidence>
<dbReference type="InterPro" id="IPR023168">
    <property type="entry name" value="GatB_Yqey_C_2"/>
</dbReference>
<dbReference type="InterPro" id="IPR017959">
    <property type="entry name" value="Asn/Gln-tRNA_amidoTrfase_suB/E"/>
</dbReference>
<keyword evidence="12" id="KW-0808">Transferase</keyword>
<comment type="subunit">
    <text evidence="2 10">Heterotrimer of A, B and C subunits.</text>
</comment>
<evidence type="ECO:0000256" key="2">
    <source>
        <dbReference type="ARBA" id="ARBA00011123"/>
    </source>
</evidence>
<comment type="function">
    <text evidence="7 10">Allows the formation of correctly charged Asn-tRNA(Asn) or Gln-tRNA(Gln) through the transamidation of misacylated Asp-tRNA(Asn) or Glu-tRNA(Gln) in organisms which lack either or both of asparaginyl-tRNA or glutaminyl-tRNA synthetases. The reaction takes place in the presence of glutamine and ATP through an activated phospho-Asp-tRNA(Asn) or phospho-Glu-tRNA(Gln).</text>
</comment>
<keyword evidence="4 10" id="KW-0547">Nucleotide-binding</keyword>
<keyword evidence="3 10" id="KW-0436">Ligase</keyword>
<evidence type="ECO:0000313" key="13">
    <source>
        <dbReference type="Proteomes" id="UP000034927"/>
    </source>
</evidence>
<evidence type="ECO:0000259" key="11">
    <source>
        <dbReference type="SMART" id="SM00845"/>
    </source>
</evidence>
<dbReference type="PATRIC" id="fig|1619045.3.peg.111"/>
<dbReference type="PROSITE" id="PS01234">
    <property type="entry name" value="GATB"/>
    <property type="match status" value="1"/>
</dbReference>
<dbReference type="GO" id="GO:0050567">
    <property type="term" value="F:glutaminyl-tRNA synthase (glutamine-hydrolyzing) activity"/>
    <property type="evidence" value="ECO:0007669"/>
    <property type="project" value="UniProtKB-UniRule"/>
</dbReference>
<dbReference type="HAMAP" id="MF_00121">
    <property type="entry name" value="GatB"/>
    <property type="match status" value="1"/>
</dbReference>
<dbReference type="GO" id="GO:0016740">
    <property type="term" value="F:transferase activity"/>
    <property type="evidence" value="ECO:0007669"/>
    <property type="project" value="UniProtKB-KW"/>
</dbReference>
<dbReference type="SMART" id="SM00845">
    <property type="entry name" value="GatB_Yqey"/>
    <property type="match status" value="1"/>
</dbReference>
<evidence type="ECO:0000256" key="4">
    <source>
        <dbReference type="ARBA" id="ARBA00022741"/>
    </source>
</evidence>
<proteinExistence type="inferred from homology"/>
<organism evidence="12 13">
    <name type="scientific">Candidatus Magasanikbacteria bacterium GW2011_GWC2_34_16</name>
    <dbReference type="NCBI Taxonomy" id="1619045"/>
    <lineage>
        <taxon>Bacteria</taxon>
        <taxon>Candidatus Magasanikiibacteriota</taxon>
    </lineage>
</organism>
<comment type="catalytic activity">
    <reaction evidence="9 10">
        <text>L-glutamyl-tRNA(Gln) + L-glutamine + ATP + H2O = L-glutaminyl-tRNA(Gln) + L-glutamate + ADP + phosphate + H(+)</text>
        <dbReference type="Rhea" id="RHEA:17521"/>
        <dbReference type="Rhea" id="RHEA-COMP:9681"/>
        <dbReference type="Rhea" id="RHEA-COMP:9684"/>
        <dbReference type="ChEBI" id="CHEBI:15377"/>
        <dbReference type="ChEBI" id="CHEBI:15378"/>
        <dbReference type="ChEBI" id="CHEBI:29985"/>
        <dbReference type="ChEBI" id="CHEBI:30616"/>
        <dbReference type="ChEBI" id="CHEBI:43474"/>
        <dbReference type="ChEBI" id="CHEBI:58359"/>
        <dbReference type="ChEBI" id="CHEBI:78520"/>
        <dbReference type="ChEBI" id="CHEBI:78521"/>
        <dbReference type="ChEBI" id="CHEBI:456216"/>
    </reaction>
</comment>
<dbReference type="Pfam" id="PF02637">
    <property type="entry name" value="GatB_Yqey"/>
    <property type="match status" value="1"/>
</dbReference>
<evidence type="ECO:0000256" key="1">
    <source>
        <dbReference type="ARBA" id="ARBA00005306"/>
    </source>
</evidence>
<dbReference type="InterPro" id="IPR014746">
    <property type="entry name" value="Gln_synth/guanido_kin_cat_dom"/>
</dbReference>
<reference evidence="12 13" key="1">
    <citation type="journal article" date="2015" name="Nature">
        <title>rRNA introns, odd ribosomes, and small enigmatic genomes across a large radiation of phyla.</title>
        <authorList>
            <person name="Brown C.T."/>
            <person name="Hug L.A."/>
            <person name="Thomas B.C."/>
            <person name="Sharon I."/>
            <person name="Castelle C.J."/>
            <person name="Singh A."/>
            <person name="Wilkins M.J."/>
            <person name="Williams K.H."/>
            <person name="Banfield J.F."/>
        </authorList>
    </citation>
    <scope>NUCLEOTIDE SEQUENCE [LARGE SCALE GENOMIC DNA]</scope>
</reference>
<dbReference type="FunFam" id="1.10.10.410:FF:000001">
    <property type="entry name" value="Aspartyl/glutamyl-tRNA(Asn/Gln) amidotransferase subunit B"/>
    <property type="match status" value="1"/>
</dbReference>